<evidence type="ECO:0000313" key="1">
    <source>
        <dbReference type="EMBL" id="QFZ73986.1"/>
    </source>
</evidence>
<sequence>MTSIREPLHGAEADAVREQLREPSNLTISVNVARLLLAQHEQVDHRDLYAVNRAHGALAEALRLVLRAVDAEVPRSGKLSDLGERCPAAQADDPSPCDGPPIVTVYAPRGEGADGCGHHAAQLLAATNNTHPVALPDAPVGAASEVFKAAASLRYFAAHQGDGR</sequence>
<keyword evidence="2" id="KW-1185">Reference proteome</keyword>
<reference evidence="1 2" key="1">
    <citation type="submission" date="2019-10" db="EMBL/GenBank/DDBJ databases">
        <title>A novel species.</title>
        <authorList>
            <person name="Gao J."/>
        </authorList>
    </citation>
    <scope>NUCLEOTIDE SEQUENCE [LARGE SCALE GENOMIC DNA]</scope>
    <source>
        <strain evidence="1 2">QMT-28</strain>
    </source>
</reference>
<dbReference type="AlphaFoldDB" id="A0A5Q0LB77"/>
<name>A0A5Q0LB77_9ACTN</name>
<protein>
    <submittedName>
        <fullName evidence="1">Uncharacterized protein</fullName>
    </submittedName>
</protein>
<dbReference type="EMBL" id="CP045643">
    <property type="protein sequence ID" value="QFZ73986.1"/>
    <property type="molecule type" value="Genomic_DNA"/>
</dbReference>
<dbReference type="RefSeq" id="WP_153288336.1">
    <property type="nucleotide sequence ID" value="NZ_CP045643.1"/>
</dbReference>
<dbReference type="KEGG" id="sfy:GFH48_12680"/>
<accession>A0A5Q0LB77</accession>
<organism evidence="1 2">
    <name type="scientific">Streptomyces fagopyri</name>
    <dbReference type="NCBI Taxonomy" id="2662397"/>
    <lineage>
        <taxon>Bacteria</taxon>
        <taxon>Bacillati</taxon>
        <taxon>Actinomycetota</taxon>
        <taxon>Actinomycetes</taxon>
        <taxon>Kitasatosporales</taxon>
        <taxon>Streptomycetaceae</taxon>
        <taxon>Streptomyces</taxon>
    </lineage>
</organism>
<dbReference type="Proteomes" id="UP000326179">
    <property type="component" value="Chromosome"/>
</dbReference>
<evidence type="ECO:0000313" key="2">
    <source>
        <dbReference type="Proteomes" id="UP000326179"/>
    </source>
</evidence>
<gene>
    <name evidence="1" type="ORF">GFH48_12680</name>
</gene>
<proteinExistence type="predicted"/>